<feature type="transmembrane region" description="Helical" evidence="7">
    <location>
        <begin position="95"/>
        <end position="120"/>
    </location>
</feature>
<evidence type="ECO:0000313" key="9">
    <source>
        <dbReference type="Proteomes" id="UP000199409"/>
    </source>
</evidence>
<sequence>MHKYHHIFDTSHLNSDLKKRSLKSGAVTLTSQGIMFVLQLGSTMVLARILSPEDYGINAMAVAITGFANIFSYLGLSTATIQRAEINHNQVSTLFWINVLIGVFLTIIIAALAPVAAWFYNTPEMVAVMLSLSLVFFMIGLSVQHSALLTRQMRFYSIAKIRIFSMIVGLLVAIVTAYHGAGYWALVFNTLASTTCSTICFWSACRWNPGLPSRNAGVGSMIKFGIDLVGFNIVSYFSTNLDNVLIGRYHGSGALGLYSKAYQLLMLPVTNLRDPMVTVAMPALSRLQADPDHYRSYYMKCVSLLAFISMPIVVFMFVCSDPLITFLLGTQWIGASEIFKILAIAALIQPVVGTLGMVLISKGKSRMNLKLGVVKATVISCSFFFGVPWGAKGVAIAYTISNYLVFLPLLYFSFLDSPIRMLDFFKSVSRPFLASVLMGLVCSLFLLNVVDKNIILVLTLAFIVSAALYIIVFLLTPKGIENLKEYYSYIKLILGRSDKN</sequence>
<dbReference type="PANTHER" id="PTHR30250">
    <property type="entry name" value="PST FAMILY PREDICTED COLANIC ACID TRANSPORTER"/>
    <property type="match status" value="1"/>
</dbReference>
<evidence type="ECO:0000256" key="7">
    <source>
        <dbReference type="SAM" id="Phobius"/>
    </source>
</evidence>
<feature type="transmembrane region" description="Helical" evidence="7">
    <location>
        <begin position="395"/>
        <end position="415"/>
    </location>
</feature>
<feature type="transmembrane region" description="Helical" evidence="7">
    <location>
        <begin position="453"/>
        <end position="475"/>
    </location>
</feature>
<keyword evidence="5 7" id="KW-1133">Transmembrane helix</keyword>
<evidence type="ECO:0000256" key="3">
    <source>
        <dbReference type="ARBA" id="ARBA00022475"/>
    </source>
</evidence>
<feature type="transmembrane region" description="Helical" evidence="7">
    <location>
        <begin position="297"/>
        <end position="318"/>
    </location>
</feature>
<dbReference type="STRING" id="37625.SAMN05660420_02101"/>
<keyword evidence="6 7" id="KW-0472">Membrane</keyword>
<feature type="transmembrane region" description="Helical" evidence="7">
    <location>
        <begin position="427"/>
        <end position="447"/>
    </location>
</feature>
<feature type="transmembrane region" description="Helical" evidence="7">
    <location>
        <begin position="126"/>
        <end position="149"/>
    </location>
</feature>
<dbReference type="RefSeq" id="WP_139167537.1">
    <property type="nucleotide sequence ID" value="NZ_FNQN01000006.1"/>
</dbReference>
<organism evidence="8 9">
    <name type="scientific">Desulfuromusa kysingii</name>
    <dbReference type="NCBI Taxonomy" id="37625"/>
    <lineage>
        <taxon>Bacteria</taxon>
        <taxon>Pseudomonadati</taxon>
        <taxon>Thermodesulfobacteriota</taxon>
        <taxon>Desulfuromonadia</taxon>
        <taxon>Desulfuromonadales</taxon>
        <taxon>Geopsychrobacteraceae</taxon>
        <taxon>Desulfuromusa</taxon>
    </lineage>
</organism>
<dbReference type="InterPro" id="IPR050833">
    <property type="entry name" value="Poly_Biosynth_Transport"/>
</dbReference>
<dbReference type="Pfam" id="PF13440">
    <property type="entry name" value="Polysacc_synt_3"/>
    <property type="match status" value="1"/>
</dbReference>
<accession>A0A1H4BA73</accession>
<protein>
    <submittedName>
        <fullName evidence="8">Polysaccharide transporter, PST family</fullName>
    </submittedName>
</protein>
<reference evidence="8 9" key="1">
    <citation type="submission" date="2016-10" db="EMBL/GenBank/DDBJ databases">
        <authorList>
            <person name="de Groot N.N."/>
        </authorList>
    </citation>
    <scope>NUCLEOTIDE SEQUENCE [LARGE SCALE GENOMIC DNA]</scope>
    <source>
        <strain evidence="8 9">DSM 7343</strain>
    </source>
</reference>
<evidence type="ECO:0000313" key="8">
    <source>
        <dbReference type="EMBL" id="SEA45043.1"/>
    </source>
</evidence>
<evidence type="ECO:0000256" key="5">
    <source>
        <dbReference type="ARBA" id="ARBA00022989"/>
    </source>
</evidence>
<dbReference type="OrthoDB" id="8538786at2"/>
<gene>
    <name evidence="8" type="ORF">SAMN05660420_02101</name>
</gene>
<dbReference type="PANTHER" id="PTHR30250:SF10">
    <property type="entry name" value="LIPOPOLYSACCHARIDE BIOSYNTHESIS PROTEIN WZXC"/>
    <property type="match status" value="1"/>
</dbReference>
<feature type="transmembrane region" description="Helical" evidence="7">
    <location>
        <begin position="26"/>
        <end position="49"/>
    </location>
</feature>
<keyword evidence="9" id="KW-1185">Reference proteome</keyword>
<feature type="transmembrane region" description="Helical" evidence="7">
    <location>
        <begin position="161"/>
        <end position="178"/>
    </location>
</feature>
<feature type="transmembrane region" description="Helical" evidence="7">
    <location>
        <begin position="184"/>
        <end position="205"/>
    </location>
</feature>
<proteinExistence type="inferred from homology"/>
<evidence type="ECO:0000256" key="2">
    <source>
        <dbReference type="ARBA" id="ARBA00007430"/>
    </source>
</evidence>
<keyword evidence="3" id="KW-1003">Cell membrane</keyword>
<feature type="transmembrane region" description="Helical" evidence="7">
    <location>
        <begin position="55"/>
        <end position="74"/>
    </location>
</feature>
<evidence type="ECO:0000256" key="1">
    <source>
        <dbReference type="ARBA" id="ARBA00004651"/>
    </source>
</evidence>
<comment type="similarity">
    <text evidence="2">Belongs to the polysaccharide synthase family.</text>
</comment>
<feature type="transmembrane region" description="Helical" evidence="7">
    <location>
        <begin position="372"/>
        <end position="389"/>
    </location>
</feature>
<keyword evidence="4 7" id="KW-0812">Transmembrane</keyword>
<comment type="subcellular location">
    <subcellularLocation>
        <location evidence="1">Cell membrane</location>
        <topology evidence="1">Multi-pass membrane protein</topology>
    </subcellularLocation>
</comment>
<dbReference type="EMBL" id="FNQN01000006">
    <property type="protein sequence ID" value="SEA45043.1"/>
    <property type="molecule type" value="Genomic_DNA"/>
</dbReference>
<dbReference type="AlphaFoldDB" id="A0A1H4BA73"/>
<dbReference type="CDD" id="cd13127">
    <property type="entry name" value="MATE_tuaB_like"/>
    <property type="match status" value="1"/>
</dbReference>
<dbReference type="Proteomes" id="UP000199409">
    <property type="component" value="Unassembled WGS sequence"/>
</dbReference>
<feature type="transmembrane region" description="Helical" evidence="7">
    <location>
        <begin position="338"/>
        <end position="360"/>
    </location>
</feature>
<evidence type="ECO:0000256" key="6">
    <source>
        <dbReference type="ARBA" id="ARBA00023136"/>
    </source>
</evidence>
<dbReference type="GO" id="GO:0005886">
    <property type="term" value="C:plasma membrane"/>
    <property type="evidence" value="ECO:0007669"/>
    <property type="project" value="UniProtKB-SubCell"/>
</dbReference>
<name>A0A1H4BA73_9BACT</name>
<evidence type="ECO:0000256" key="4">
    <source>
        <dbReference type="ARBA" id="ARBA00022692"/>
    </source>
</evidence>